<reference evidence="1" key="1">
    <citation type="journal article" date="2021" name="New Phytol.">
        <title>Evolutionary innovations through gain and loss of genes in the ectomycorrhizal Boletales.</title>
        <authorList>
            <person name="Wu G."/>
            <person name="Miyauchi S."/>
            <person name="Morin E."/>
            <person name="Kuo A."/>
            <person name="Drula E."/>
            <person name="Varga T."/>
            <person name="Kohler A."/>
            <person name="Feng B."/>
            <person name="Cao Y."/>
            <person name="Lipzen A."/>
            <person name="Daum C."/>
            <person name="Hundley H."/>
            <person name="Pangilinan J."/>
            <person name="Johnson J."/>
            <person name="Barry K."/>
            <person name="LaButti K."/>
            <person name="Ng V."/>
            <person name="Ahrendt S."/>
            <person name="Min B."/>
            <person name="Choi I.G."/>
            <person name="Park H."/>
            <person name="Plett J.M."/>
            <person name="Magnuson J."/>
            <person name="Spatafora J.W."/>
            <person name="Nagy L.G."/>
            <person name="Henrissat B."/>
            <person name="Grigoriev I.V."/>
            <person name="Yang Z.L."/>
            <person name="Xu J."/>
            <person name="Martin F.M."/>
        </authorList>
    </citation>
    <scope>NUCLEOTIDE SEQUENCE</scope>
    <source>
        <strain evidence="1">ATCC 28755</strain>
    </source>
</reference>
<evidence type="ECO:0000313" key="2">
    <source>
        <dbReference type="Proteomes" id="UP000790377"/>
    </source>
</evidence>
<comment type="caution">
    <text evidence="1">The sequence shown here is derived from an EMBL/GenBank/DDBJ whole genome shotgun (WGS) entry which is preliminary data.</text>
</comment>
<gene>
    <name evidence="1" type="ORF">BJ138DRAFT_1198406</name>
</gene>
<organism evidence="1 2">
    <name type="scientific">Hygrophoropsis aurantiaca</name>
    <dbReference type="NCBI Taxonomy" id="72124"/>
    <lineage>
        <taxon>Eukaryota</taxon>
        <taxon>Fungi</taxon>
        <taxon>Dikarya</taxon>
        <taxon>Basidiomycota</taxon>
        <taxon>Agaricomycotina</taxon>
        <taxon>Agaricomycetes</taxon>
        <taxon>Agaricomycetidae</taxon>
        <taxon>Boletales</taxon>
        <taxon>Coniophorineae</taxon>
        <taxon>Hygrophoropsidaceae</taxon>
        <taxon>Hygrophoropsis</taxon>
    </lineage>
</organism>
<proteinExistence type="predicted"/>
<protein>
    <submittedName>
        <fullName evidence="1">Ferric reductase NAD binding domain-containing protein</fullName>
    </submittedName>
</protein>
<dbReference type="Proteomes" id="UP000790377">
    <property type="component" value="Unassembled WGS sequence"/>
</dbReference>
<name>A0ACB8A8C6_9AGAM</name>
<keyword evidence="2" id="KW-1185">Reference proteome</keyword>
<dbReference type="EMBL" id="MU267758">
    <property type="protein sequence ID" value="KAH7909461.1"/>
    <property type="molecule type" value="Genomic_DNA"/>
</dbReference>
<evidence type="ECO:0000313" key="1">
    <source>
        <dbReference type="EMBL" id="KAH7909461.1"/>
    </source>
</evidence>
<sequence>MAQTPNPDKILRNQRFNLYPLQAWYCLALFIFLVGCFQWGALLHSKFIRHGRQSEHRAVDRLGKTMTSGHHKDKDAEAGAGRQEVPTRHGVSFRRVPLAIINAYRVVAFRWTLKIGQSYTLSVAEVSISIAYIAFLLIWTFINTTDVEGYRLDLNYWSQRAGILAASQFPLVTALGTKNNIVSLVTGVSFEKLNYVHRTVARSLMVLLWIHGGSEVYAYTAFTQRIHMPWLRIGITALAALTLLCLVSLRPARQGAYEIFFYMHFILVLIILIGAYFHTMEDQVSIWIWPCFLFWALDRFIRFVRLVLFNHSYFRLGFLSGSGARTMDATTELLAENVVRLRLRRPSHFHWRAGQIAYLTMPSVSRLPFESHPFTIASIDSSSFYPEPSPSIIQSDSSIKAQDEDGASQKASEGHQSQLEALESPSSSAWKELVFIINVRKGFTKRLGEVAARKEKVKVLVDGPYGLPFELGSYDTSILVAGGSGVSYTLPIFLDVVERVRNGKSDCRRAVFVWIIRDGRHIQWIQDALAKAVQIAPSSLTVSILIHITNPRAQIVTPSGESESVHTVSEGQARTEKPLGDSQFNTSIPGLNIVHGRPDIEKLFQEETVLAVGSMSVNVCGSQGIVQSVRSALAFPVSSPLNVMRGGPSVTLHVESFGYA</sequence>
<accession>A0ACB8A8C6</accession>